<evidence type="ECO:0000256" key="1">
    <source>
        <dbReference type="SAM" id="Phobius"/>
    </source>
</evidence>
<dbReference type="AlphaFoldDB" id="A0A7W6G8E7"/>
<dbReference type="Proteomes" id="UP000548867">
    <property type="component" value="Unassembled WGS sequence"/>
</dbReference>
<reference evidence="2 3" key="1">
    <citation type="submission" date="2020-08" db="EMBL/GenBank/DDBJ databases">
        <title>Genomic Encyclopedia of Type Strains, Phase IV (KMG-IV): sequencing the most valuable type-strain genomes for metagenomic binning, comparative biology and taxonomic classification.</title>
        <authorList>
            <person name="Goeker M."/>
        </authorList>
    </citation>
    <scope>NUCLEOTIDE SEQUENCE [LARGE SCALE GENOMIC DNA]</scope>
    <source>
        <strain evidence="2 3">DSM 27057</strain>
    </source>
</reference>
<evidence type="ECO:0000313" key="3">
    <source>
        <dbReference type="Proteomes" id="UP000548867"/>
    </source>
</evidence>
<gene>
    <name evidence="2" type="ORF">GGR38_004119</name>
</gene>
<name>A0A7W6G8E7_9SPHN</name>
<feature type="transmembrane region" description="Helical" evidence="1">
    <location>
        <begin position="12"/>
        <end position="34"/>
    </location>
</feature>
<proteinExistence type="predicted"/>
<evidence type="ECO:0000313" key="2">
    <source>
        <dbReference type="EMBL" id="MBB3957145.1"/>
    </source>
</evidence>
<protein>
    <submittedName>
        <fullName evidence="2">Uncharacterized protein</fullName>
    </submittedName>
</protein>
<keyword evidence="1" id="KW-1133">Transmembrane helix</keyword>
<dbReference type="EMBL" id="JACIDX010000019">
    <property type="protein sequence ID" value="MBB3957145.1"/>
    <property type="molecule type" value="Genomic_DNA"/>
</dbReference>
<accession>A0A7W6G8E7</accession>
<keyword evidence="1" id="KW-0472">Membrane</keyword>
<organism evidence="2 3">
    <name type="scientific">Novosphingobium sediminicola</name>
    <dbReference type="NCBI Taxonomy" id="563162"/>
    <lineage>
        <taxon>Bacteria</taxon>
        <taxon>Pseudomonadati</taxon>
        <taxon>Pseudomonadota</taxon>
        <taxon>Alphaproteobacteria</taxon>
        <taxon>Sphingomonadales</taxon>
        <taxon>Sphingomonadaceae</taxon>
        <taxon>Novosphingobium</taxon>
    </lineage>
</organism>
<keyword evidence="1" id="KW-0812">Transmembrane</keyword>
<keyword evidence="3" id="KW-1185">Reference proteome</keyword>
<comment type="caution">
    <text evidence="2">The sequence shown here is derived from an EMBL/GenBank/DDBJ whole genome shotgun (WGS) entry which is preliminary data.</text>
</comment>
<sequence length="67" mass="7492">MAAAILGRPMKLARAITFALPLSMALWELLFVVARDSMPTGYRHVIDADLHYALSRVRPAVVSRREV</sequence>
<dbReference type="RefSeq" id="WP_183628175.1">
    <property type="nucleotide sequence ID" value="NZ_JACIDX010000019.1"/>
</dbReference>